<comment type="caution">
    <text evidence="1">The sequence shown here is derived from an EMBL/GenBank/DDBJ whole genome shotgun (WGS) entry which is preliminary data.</text>
</comment>
<dbReference type="Proteomes" id="UP000092714">
    <property type="component" value="Unassembled WGS sequence"/>
</dbReference>
<dbReference type="AlphaFoldDB" id="A0A174WH20"/>
<gene>
    <name evidence="1" type="ORF">CP373A1_14950</name>
</gene>
<accession>A0A174WH20</accession>
<dbReference type="InterPro" id="IPR016947">
    <property type="entry name" value="UCP030140"/>
</dbReference>
<dbReference type="GeneID" id="42776830"/>
<protein>
    <submittedName>
        <fullName evidence="1">dUTPase</fullName>
    </submittedName>
</protein>
<evidence type="ECO:0000313" key="1">
    <source>
        <dbReference type="EMBL" id="OBY09632.1"/>
    </source>
</evidence>
<reference evidence="1 2" key="1">
    <citation type="submission" date="2016-06" db="EMBL/GenBank/DDBJ databases">
        <authorList>
            <person name="Kjaerup R.B."/>
            <person name="Dalgaard T.S."/>
            <person name="Juul-Madsen H.R."/>
        </authorList>
    </citation>
    <scope>NUCLEOTIDE SEQUENCE [LARGE SCALE GENOMIC DNA]</scope>
    <source>
        <strain evidence="1 2">373-A1</strain>
    </source>
</reference>
<dbReference type="EMBL" id="MAPZ01000028">
    <property type="protein sequence ID" value="OBY09632.1"/>
    <property type="molecule type" value="Genomic_DNA"/>
</dbReference>
<keyword evidence="2" id="KW-1185">Reference proteome</keyword>
<name>A0A174WH20_9CLOT</name>
<dbReference type="InterPro" id="IPR014871">
    <property type="entry name" value="dUTPase/dCTP_pyrophosphatase"/>
</dbReference>
<sequence length="150" mass="17374">MQIEDLFKIQKEANNKVQIDTNLSGYKLLARKHLELQIKMSELANETKCYKYWIDDNFTVNKSTVFDKYISCFRQVLSLGIDKGYDSIKCITIQPSEYCLSDQFLNLYIDINDLLISSSEDHYVTLLEDFLSLAISLGFSEQDIVDGFKL</sequence>
<proteinExistence type="predicted"/>
<organism evidence="1 2">
    <name type="scientific">Clostridium paraputrificum</name>
    <dbReference type="NCBI Taxonomy" id="29363"/>
    <lineage>
        <taxon>Bacteria</taxon>
        <taxon>Bacillati</taxon>
        <taxon>Bacillota</taxon>
        <taxon>Clostridia</taxon>
        <taxon>Eubacteriales</taxon>
        <taxon>Clostridiaceae</taxon>
        <taxon>Clostridium</taxon>
    </lineage>
</organism>
<dbReference type="eggNOG" id="COG4508">
    <property type="taxonomic scope" value="Bacteria"/>
</dbReference>
<dbReference type="Pfam" id="PF08761">
    <property type="entry name" value="dUTPase_2"/>
    <property type="match status" value="1"/>
</dbReference>
<dbReference type="Gene3D" id="1.10.4010.10">
    <property type="entry name" value="Type II deoxyuridine triphosphatase"/>
    <property type="match status" value="1"/>
</dbReference>
<dbReference type="OrthoDB" id="5506143at2"/>
<dbReference type="PIRSF" id="PIRSF030140">
    <property type="entry name" value="UCP030140"/>
    <property type="match status" value="1"/>
</dbReference>
<dbReference type="RefSeq" id="WP_027098998.1">
    <property type="nucleotide sequence ID" value="NZ_CABHIH010000007.1"/>
</dbReference>
<evidence type="ECO:0000313" key="2">
    <source>
        <dbReference type="Proteomes" id="UP000092714"/>
    </source>
</evidence>
<dbReference type="SUPFAM" id="SSF101386">
    <property type="entry name" value="all-alpha NTP pyrophosphatases"/>
    <property type="match status" value="1"/>
</dbReference>